<protein>
    <submittedName>
        <fullName evidence="2">Uncharacterized protein</fullName>
    </submittedName>
</protein>
<keyword evidence="3" id="KW-1185">Reference proteome</keyword>
<reference evidence="2" key="2">
    <citation type="submission" date="2020-09" db="EMBL/GenBank/DDBJ databases">
        <authorList>
            <person name="Sun Q."/>
            <person name="Kim S."/>
        </authorList>
    </citation>
    <scope>NUCLEOTIDE SEQUENCE</scope>
    <source>
        <strain evidence="2">KCTC 12710</strain>
    </source>
</reference>
<feature type="compositionally biased region" description="Pro residues" evidence="1">
    <location>
        <begin position="11"/>
        <end position="20"/>
    </location>
</feature>
<evidence type="ECO:0000256" key="1">
    <source>
        <dbReference type="SAM" id="MobiDB-lite"/>
    </source>
</evidence>
<evidence type="ECO:0000313" key="3">
    <source>
        <dbReference type="Proteomes" id="UP000636004"/>
    </source>
</evidence>
<reference evidence="2" key="1">
    <citation type="journal article" date="2014" name="Int. J. Syst. Evol. Microbiol.">
        <title>Complete genome sequence of Corynebacterium casei LMG S-19264T (=DSM 44701T), isolated from a smear-ripened cheese.</title>
        <authorList>
            <consortium name="US DOE Joint Genome Institute (JGI-PGF)"/>
            <person name="Walter F."/>
            <person name="Albersmeier A."/>
            <person name="Kalinowski J."/>
            <person name="Ruckert C."/>
        </authorList>
    </citation>
    <scope>NUCLEOTIDE SEQUENCE</scope>
    <source>
        <strain evidence="2">KCTC 12710</strain>
    </source>
</reference>
<dbReference type="Proteomes" id="UP000636004">
    <property type="component" value="Unassembled WGS sequence"/>
</dbReference>
<evidence type="ECO:0000313" key="2">
    <source>
        <dbReference type="EMBL" id="GGZ88591.1"/>
    </source>
</evidence>
<organism evidence="2 3">
    <name type="scientific">Algibacter mikhailovii</name>
    <dbReference type="NCBI Taxonomy" id="425498"/>
    <lineage>
        <taxon>Bacteria</taxon>
        <taxon>Pseudomonadati</taxon>
        <taxon>Bacteroidota</taxon>
        <taxon>Flavobacteriia</taxon>
        <taxon>Flavobacteriales</taxon>
        <taxon>Flavobacteriaceae</taxon>
        <taxon>Algibacter</taxon>
    </lineage>
</organism>
<name>A0A918VC70_9FLAO</name>
<accession>A0A918VC70</accession>
<dbReference type="RefSeq" id="WP_189361831.1">
    <property type="nucleotide sequence ID" value="NZ_BMWZ01000007.1"/>
</dbReference>
<comment type="caution">
    <text evidence="2">The sequence shown here is derived from an EMBL/GenBank/DDBJ whole genome shotgun (WGS) entry which is preliminary data.</text>
</comment>
<gene>
    <name evidence="2" type="ORF">GCM10007028_28280</name>
</gene>
<sequence>MYNNQLLYFHSPPPPPPPKDIPFDEIKPVENTEIKKYDSDKIILEGKFAIVMDNENDLKKSDLKMFPTEFKEIYANPYHLISVEQLRKIDLRDSFNKKIPILNKQGIKIQDLAEKNKVLGILFVSEIKFNKEFNKAILIFASYTHELAGSTSVIGLKKIKGKWEIKHGQILSES</sequence>
<proteinExistence type="predicted"/>
<dbReference type="EMBL" id="BMWZ01000007">
    <property type="protein sequence ID" value="GGZ88591.1"/>
    <property type="molecule type" value="Genomic_DNA"/>
</dbReference>
<feature type="region of interest" description="Disordered" evidence="1">
    <location>
        <begin position="1"/>
        <end position="22"/>
    </location>
</feature>
<dbReference type="AlphaFoldDB" id="A0A918VC70"/>